<evidence type="ECO:0000256" key="7">
    <source>
        <dbReference type="ARBA" id="ARBA00022829"/>
    </source>
</evidence>
<feature type="transmembrane region" description="Helical" evidence="16">
    <location>
        <begin position="12"/>
        <end position="35"/>
    </location>
</feature>
<dbReference type="InterPro" id="IPR050206">
    <property type="entry name" value="FtsK/SpoIIIE/SftA"/>
</dbReference>
<comment type="similarity">
    <text evidence="2">Belongs to the FtsK/SpoIIIE/SftA family.</text>
</comment>
<keyword evidence="12" id="KW-0131">Cell cycle</keyword>
<dbReference type="PANTHER" id="PTHR22683:SF41">
    <property type="entry name" value="DNA TRANSLOCASE FTSK"/>
    <property type="match status" value="1"/>
</dbReference>
<dbReference type="InterPro" id="IPR018541">
    <property type="entry name" value="Ftsk_gamma"/>
</dbReference>
<dbReference type="GO" id="GO:0007059">
    <property type="term" value="P:chromosome segregation"/>
    <property type="evidence" value="ECO:0007669"/>
    <property type="project" value="UniProtKB-KW"/>
</dbReference>
<keyword evidence="4" id="KW-0132">Cell division</keyword>
<dbReference type="GO" id="GO:0005886">
    <property type="term" value="C:plasma membrane"/>
    <property type="evidence" value="ECO:0007669"/>
    <property type="project" value="UniProtKB-SubCell"/>
</dbReference>
<dbReference type="Pfam" id="PF17854">
    <property type="entry name" value="FtsK_alpha"/>
    <property type="match status" value="1"/>
</dbReference>
<evidence type="ECO:0000256" key="8">
    <source>
        <dbReference type="ARBA" id="ARBA00022840"/>
    </source>
</evidence>
<dbReference type="PROSITE" id="PS50901">
    <property type="entry name" value="FTSK"/>
    <property type="match status" value="1"/>
</dbReference>
<feature type="transmembrane region" description="Helical" evidence="16">
    <location>
        <begin position="47"/>
        <end position="67"/>
    </location>
</feature>
<reference evidence="18 19" key="1">
    <citation type="journal article" date="2016" name="Nat. Commun.">
        <title>Thousands of microbial genomes shed light on interconnected biogeochemical processes in an aquifer system.</title>
        <authorList>
            <person name="Anantharaman K."/>
            <person name="Brown C.T."/>
            <person name="Hug L.A."/>
            <person name="Sharon I."/>
            <person name="Castelle C.J."/>
            <person name="Probst A.J."/>
            <person name="Thomas B.C."/>
            <person name="Singh A."/>
            <person name="Wilkins M.J."/>
            <person name="Karaoz U."/>
            <person name="Brodie E.L."/>
            <person name="Williams K.H."/>
            <person name="Hubbard S.S."/>
            <person name="Banfield J.F."/>
        </authorList>
    </citation>
    <scope>NUCLEOTIDE SEQUENCE [LARGE SCALE GENOMIC DNA]</scope>
</reference>
<keyword evidence="11 16" id="KW-0472">Membrane</keyword>
<keyword evidence="10" id="KW-0238">DNA-binding</keyword>
<dbReference type="Pfam" id="PF09397">
    <property type="entry name" value="FtsK_gamma"/>
    <property type="match status" value="1"/>
</dbReference>
<evidence type="ECO:0000313" key="18">
    <source>
        <dbReference type="EMBL" id="OGC44362.1"/>
    </source>
</evidence>
<evidence type="ECO:0000256" key="14">
    <source>
        <dbReference type="PROSITE-ProRule" id="PRU00289"/>
    </source>
</evidence>
<evidence type="ECO:0000256" key="16">
    <source>
        <dbReference type="SAM" id="Phobius"/>
    </source>
</evidence>
<dbReference type="Pfam" id="PF01580">
    <property type="entry name" value="FtsK_SpoIIIE"/>
    <property type="match status" value="1"/>
</dbReference>
<keyword evidence="8 14" id="KW-0067">ATP-binding</keyword>
<evidence type="ECO:0000256" key="4">
    <source>
        <dbReference type="ARBA" id="ARBA00022618"/>
    </source>
</evidence>
<evidence type="ECO:0000256" key="6">
    <source>
        <dbReference type="ARBA" id="ARBA00022741"/>
    </source>
</evidence>
<keyword evidence="7" id="KW-0159">Chromosome partition</keyword>
<dbReference type="PANTHER" id="PTHR22683">
    <property type="entry name" value="SPORULATION PROTEIN RELATED"/>
    <property type="match status" value="1"/>
</dbReference>
<comment type="caution">
    <text evidence="18">The sequence shown here is derived from an EMBL/GenBank/DDBJ whole genome shotgun (WGS) entry which is preliminary data.</text>
</comment>
<dbReference type="GO" id="GO:0005524">
    <property type="term" value="F:ATP binding"/>
    <property type="evidence" value="ECO:0007669"/>
    <property type="project" value="UniProtKB-UniRule"/>
</dbReference>
<feature type="transmembrane region" description="Helical" evidence="16">
    <location>
        <begin position="129"/>
        <end position="151"/>
    </location>
</feature>
<dbReference type="SUPFAM" id="SSF52540">
    <property type="entry name" value="P-loop containing nucleoside triphosphate hydrolases"/>
    <property type="match status" value="1"/>
</dbReference>
<feature type="domain" description="FtsK" evidence="17">
    <location>
        <begin position="366"/>
        <end position="552"/>
    </location>
</feature>
<evidence type="ECO:0000256" key="13">
    <source>
        <dbReference type="ARBA" id="ARBA00025923"/>
    </source>
</evidence>
<evidence type="ECO:0000256" key="15">
    <source>
        <dbReference type="SAM" id="MobiDB-lite"/>
    </source>
</evidence>
<keyword evidence="9 16" id="KW-1133">Transmembrane helix</keyword>
<dbReference type="Gene3D" id="3.40.50.300">
    <property type="entry name" value="P-loop containing nucleotide triphosphate hydrolases"/>
    <property type="match status" value="1"/>
</dbReference>
<evidence type="ECO:0000256" key="9">
    <source>
        <dbReference type="ARBA" id="ARBA00022989"/>
    </source>
</evidence>
<feature type="region of interest" description="Disordered" evidence="15">
    <location>
        <begin position="184"/>
        <end position="206"/>
    </location>
</feature>
<dbReference type="SUPFAM" id="SSF46785">
    <property type="entry name" value="Winged helix' DNA-binding domain"/>
    <property type="match status" value="1"/>
</dbReference>
<dbReference type="InterPro" id="IPR025199">
    <property type="entry name" value="FtsK_4TM"/>
</dbReference>
<keyword evidence="6 14" id="KW-0547">Nucleotide-binding</keyword>
<dbReference type="InterPro" id="IPR003593">
    <property type="entry name" value="AAA+_ATPase"/>
</dbReference>
<dbReference type="STRING" id="1802613.A2V54_03215"/>
<keyword evidence="5 16" id="KW-0812">Transmembrane</keyword>
<dbReference type="EMBL" id="MEUW01000021">
    <property type="protein sequence ID" value="OGC44362.1"/>
    <property type="molecule type" value="Genomic_DNA"/>
</dbReference>
<proteinExistence type="inferred from homology"/>
<sequence length="694" mass="76499">MKINLKDESFQSTVGIILVVFSILAVLSFFGQAAGFGSFLQDNLNKLFGWGAFIIPVITGVLGLVLLRLRIKIPFVDLRIFYGLVVLSVSLLGLFHFFFSQEESYYQAATLGQGGGLTGYYVQLILRRIFSTIGAFLILSAGSVVGILVTLNISVDEALFYLSKLTRKIGQLIQKNLWRGKTFKEPARPRTNGETPAAEPEPSPEKEIEIATPYTAPTTKITTPRRKLTWEYPSLDLLNNPPETAAERGDIEKNAQLIEQTLESFGVMARVADINLGPTVTQYALEAERGTKLSAITNLSSDLALALASKTGTVRIEAPIPGKSQVGVEVPNLKPQLVTLKEILTAEQMSTSEGKLTVALGRDVSGAPIFDDLDRMPHVLIAGATGSGKSIMLRTIMATILFRASPEEVRFILVDPKRVEFSNYNGIPHLLMPVIVEPEKTLPAFKWAIAEMSKRYKLFQDSGARDIGDYNSKAEEKIPYILIVVDELADIMVIAPAEVEKAITRLAQMARATGLHLVLATQRPSIDVLTGLIKANIPCRVAFNVTSQVDSRVVLDMPGAEKLLGKGDMLYLPPDRSKPIRIQSPFVSNEEMNRLLEFLKNSGWAADYVVEDQMEELERQVERLGEPTDPLFAEAVETVTQYERASASLLQRRLSIGYARAARILDELEARGIVGPAEGSKPREVLRRNTEEIL</sequence>
<evidence type="ECO:0000256" key="1">
    <source>
        <dbReference type="ARBA" id="ARBA00004651"/>
    </source>
</evidence>
<evidence type="ECO:0000313" key="19">
    <source>
        <dbReference type="Proteomes" id="UP000176583"/>
    </source>
</evidence>
<dbReference type="InterPro" id="IPR027417">
    <property type="entry name" value="P-loop_NTPase"/>
</dbReference>
<dbReference type="Gene3D" id="3.30.980.40">
    <property type="match status" value="1"/>
</dbReference>
<evidence type="ECO:0000256" key="12">
    <source>
        <dbReference type="ARBA" id="ARBA00023306"/>
    </source>
</evidence>
<evidence type="ECO:0000259" key="17">
    <source>
        <dbReference type="PROSITE" id="PS50901"/>
    </source>
</evidence>
<dbReference type="Pfam" id="PF13491">
    <property type="entry name" value="FtsK_4TM"/>
    <property type="match status" value="1"/>
</dbReference>
<feature type="transmembrane region" description="Helical" evidence="16">
    <location>
        <begin position="79"/>
        <end position="99"/>
    </location>
</feature>
<feature type="transmembrane region" description="Helical" evidence="16">
    <location>
        <begin position="105"/>
        <end position="122"/>
    </location>
</feature>
<evidence type="ECO:0000256" key="10">
    <source>
        <dbReference type="ARBA" id="ARBA00023125"/>
    </source>
</evidence>
<dbReference type="AlphaFoldDB" id="A0A1F4UHI1"/>
<evidence type="ECO:0000256" key="2">
    <source>
        <dbReference type="ARBA" id="ARBA00006474"/>
    </source>
</evidence>
<dbReference type="SMART" id="SM00382">
    <property type="entry name" value="AAA"/>
    <property type="match status" value="1"/>
</dbReference>
<dbReference type="GO" id="GO:0051301">
    <property type="term" value="P:cell division"/>
    <property type="evidence" value="ECO:0007669"/>
    <property type="project" value="UniProtKB-KW"/>
</dbReference>
<dbReference type="Proteomes" id="UP000176583">
    <property type="component" value="Unassembled WGS sequence"/>
</dbReference>
<dbReference type="GO" id="GO:0003677">
    <property type="term" value="F:DNA binding"/>
    <property type="evidence" value="ECO:0007669"/>
    <property type="project" value="UniProtKB-KW"/>
</dbReference>
<dbReference type="InterPro" id="IPR002543">
    <property type="entry name" value="FtsK_dom"/>
</dbReference>
<protein>
    <recommendedName>
        <fullName evidence="17">FtsK domain-containing protein</fullName>
    </recommendedName>
</protein>
<evidence type="ECO:0000256" key="11">
    <source>
        <dbReference type="ARBA" id="ARBA00023136"/>
    </source>
</evidence>
<dbReference type="InterPro" id="IPR036390">
    <property type="entry name" value="WH_DNA-bd_sf"/>
</dbReference>
<evidence type="ECO:0000256" key="3">
    <source>
        <dbReference type="ARBA" id="ARBA00022475"/>
    </source>
</evidence>
<comment type="subunit">
    <text evidence="13">Homohexamer. Forms a ring that surrounds DNA.</text>
</comment>
<organism evidence="18 19">
    <name type="scientific">candidate division WWE3 bacterium RBG_19FT_COMBO_53_11</name>
    <dbReference type="NCBI Taxonomy" id="1802613"/>
    <lineage>
        <taxon>Bacteria</taxon>
        <taxon>Katanobacteria</taxon>
    </lineage>
</organism>
<feature type="binding site" evidence="14">
    <location>
        <begin position="383"/>
        <end position="390"/>
    </location>
    <ligand>
        <name>ATP</name>
        <dbReference type="ChEBI" id="CHEBI:30616"/>
    </ligand>
</feature>
<accession>A0A1F4UHI1</accession>
<keyword evidence="3" id="KW-1003">Cell membrane</keyword>
<gene>
    <name evidence="18" type="ORF">A2V54_03215</name>
</gene>
<dbReference type="SMART" id="SM00843">
    <property type="entry name" value="Ftsk_gamma"/>
    <property type="match status" value="1"/>
</dbReference>
<evidence type="ECO:0000256" key="5">
    <source>
        <dbReference type="ARBA" id="ARBA00022692"/>
    </source>
</evidence>
<name>A0A1F4UHI1_UNCKA</name>
<comment type="subcellular location">
    <subcellularLocation>
        <location evidence="1">Cell membrane</location>
        <topology evidence="1">Multi-pass membrane protein</topology>
    </subcellularLocation>
</comment>
<dbReference type="Gene3D" id="1.10.10.10">
    <property type="entry name" value="Winged helix-like DNA-binding domain superfamily/Winged helix DNA-binding domain"/>
    <property type="match status" value="1"/>
</dbReference>
<dbReference type="CDD" id="cd01127">
    <property type="entry name" value="TrwB_TraG_TraD_VirD4"/>
    <property type="match status" value="1"/>
</dbReference>
<dbReference type="InterPro" id="IPR036388">
    <property type="entry name" value="WH-like_DNA-bd_sf"/>
</dbReference>
<dbReference type="InterPro" id="IPR041027">
    <property type="entry name" value="FtsK_alpha"/>
</dbReference>